<keyword evidence="2" id="KW-1185">Reference proteome</keyword>
<reference evidence="2" key="1">
    <citation type="journal article" date="2023" name="Nat. Plants">
        <title>Single-cell RNA sequencing provides a high-resolution roadmap for understanding the multicellular compartmentation of specialized metabolism.</title>
        <authorList>
            <person name="Sun S."/>
            <person name="Shen X."/>
            <person name="Li Y."/>
            <person name="Li Y."/>
            <person name="Wang S."/>
            <person name="Li R."/>
            <person name="Zhang H."/>
            <person name="Shen G."/>
            <person name="Guo B."/>
            <person name="Wei J."/>
            <person name="Xu J."/>
            <person name="St-Pierre B."/>
            <person name="Chen S."/>
            <person name="Sun C."/>
        </authorList>
    </citation>
    <scope>NUCLEOTIDE SEQUENCE [LARGE SCALE GENOMIC DNA]</scope>
</reference>
<name>A0ACC0BW49_CATRO</name>
<evidence type="ECO:0000313" key="2">
    <source>
        <dbReference type="Proteomes" id="UP001060085"/>
    </source>
</evidence>
<protein>
    <submittedName>
        <fullName evidence="1">Uncharacterized protein</fullName>
    </submittedName>
</protein>
<proteinExistence type="predicted"/>
<dbReference type="EMBL" id="CM044702">
    <property type="protein sequence ID" value="KAI5676900.1"/>
    <property type="molecule type" value="Genomic_DNA"/>
</dbReference>
<gene>
    <name evidence="1" type="ORF">M9H77_07850</name>
</gene>
<organism evidence="1 2">
    <name type="scientific">Catharanthus roseus</name>
    <name type="common">Madagascar periwinkle</name>
    <name type="synonym">Vinca rosea</name>
    <dbReference type="NCBI Taxonomy" id="4058"/>
    <lineage>
        <taxon>Eukaryota</taxon>
        <taxon>Viridiplantae</taxon>
        <taxon>Streptophyta</taxon>
        <taxon>Embryophyta</taxon>
        <taxon>Tracheophyta</taxon>
        <taxon>Spermatophyta</taxon>
        <taxon>Magnoliopsida</taxon>
        <taxon>eudicotyledons</taxon>
        <taxon>Gunneridae</taxon>
        <taxon>Pentapetalae</taxon>
        <taxon>asterids</taxon>
        <taxon>lamiids</taxon>
        <taxon>Gentianales</taxon>
        <taxon>Apocynaceae</taxon>
        <taxon>Rauvolfioideae</taxon>
        <taxon>Vinceae</taxon>
        <taxon>Catharanthinae</taxon>
        <taxon>Catharanthus</taxon>
    </lineage>
</organism>
<accession>A0ACC0BW49</accession>
<sequence length="123" mass="13312">MAQVKDATERVNVAEGKIARLNIGKAKLDEIIYVGRRGAIKSGLAYTSTNLNHTTGMYVTQHESSYTKFGLARGCSHPVHHFIDELTPIAVLPALTNGSSINQFMEDIDEGLGEGSEGEHIAE</sequence>
<dbReference type="Proteomes" id="UP001060085">
    <property type="component" value="Linkage Group LG02"/>
</dbReference>
<comment type="caution">
    <text evidence="1">The sequence shown here is derived from an EMBL/GenBank/DDBJ whole genome shotgun (WGS) entry which is preliminary data.</text>
</comment>
<evidence type="ECO:0000313" key="1">
    <source>
        <dbReference type="EMBL" id="KAI5676900.1"/>
    </source>
</evidence>